<dbReference type="SUPFAM" id="SSF53955">
    <property type="entry name" value="Lysozyme-like"/>
    <property type="match status" value="1"/>
</dbReference>
<comment type="caution">
    <text evidence="2">The sequence shown here is derived from an EMBL/GenBank/DDBJ whole genome shotgun (WGS) entry which is preliminary data.</text>
</comment>
<protein>
    <recommendedName>
        <fullName evidence="1">Transglycosylase SLT domain-containing protein</fullName>
    </recommendedName>
</protein>
<dbReference type="EMBL" id="REFJ01000001">
    <property type="protein sequence ID" value="RMA82762.1"/>
    <property type="molecule type" value="Genomic_DNA"/>
</dbReference>
<evidence type="ECO:0000313" key="2">
    <source>
        <dbReference type="EMBL" id="RMA82762.1"/>
    </source>
</evidence>
<organism evidence="2 3">
    <name type="scientific">Umboniibacter marinipuniceus</name>
    <dbReference type="NCBI Taxonomy" id="569599"/>
    <lineage>
        <taxon>Bacteria</taxon>
        <taxon>Pseudomonadati</taxon>
        <taxon>Pseudomonadota</taxon>
        <taxon>Gammaproteobacteria</taxon>
        <taxon>Cellvibrionales</taxon>
        <taxon>Cellvibrionaceae</taxon>
        <taxon>Umboniibacter</taxon>
    </lineage>
</organism>
<keyword evidence="3" id="KW-1185">Reference proteome</keyword>
<name>A0A3M0AUW4_9GAMM</name>
<sequence length="196" mass="22857">MLRKLLIGVSLCAFITGCATTRPNNLDNMCSIFEQRSDWYEAALDAQERWGTPIQVPMSIIYQESSFRHDAQPAMRYFLFIPYGRPSTAYGYPQAKDETWDEYIRETGNWGADRDDFDDAIDFIAWYVNKTQRITGVSKWDAYNQYLAYHEGRGGFSRGSHQSKTWLLNTARRVDDRAKTYSAQYRACKDDLDSWF</sequence>
<dbReference type="Proteomes" id="UP000267187">
    <property type="component" value="Unassembled WGS sequence"/>
</dbReference>
<dbReference type="RefSeq" id="WP_121876067.1">
    <property type="nucleotide sequence ID" value="NZ_REFJ01000001.1"/>
</dbReference>
<dbReference type="InterPro" id="IPR045795">
    <property type="entry name" value="SLT_4"/>
</dbReference>
<feature type="domain" description="Transglycosylase SLT" evidence="1">
    <location>
        <begin position="9"/>
        <end position="188"/>
    </location>
</feature>
<accession>A0A3M0AUW4</accession>
<proteinExistence type="predicted"/>
<dbReference type="Pfam" id="PF19489">
    <property type="entry name" value="SLT_4"/>
    <property type="match status" value="1"/>
</dbReference>
<dbReference type="AlphaFoldDB" id="A0A3M0AUW4"/>
<dbReference type="InterPro" id="IPR023346">
    <property type="entry name" value="Lysozyme-like_dom_sf"/>
</dbReference>
<evidence type="ECO:0000313" key="3">
    <source>
        <dbReference type="Proteomes" id="UP000267187"/>
    </source>
</evidence>
<dbReference type="PROSITE" id="PS51257">
    <property type="entry name" value="PROKAR_LIPOPROTEIN"/>
    <property type="match status" value="1"/>
</dbReference>
<reference evidence="2 3" key="1">
    <citation type="submission" date="2018-10" db="EMBL/GenBank/DDBJ databases">
        <title>Genomic Encyclopedia of Type Strains, Phase IV (KMG-IV): sequencing the most valuable type-strain genomes for metagenomic binning, comparative biology and taxonomic classification.</title>
        <authorList>
            <person name="Goeker M."/>
        </authorList>
    </citation>
    <scope>NUCLEOTIDE SEQUENCE [LARGE SCALE GENOMIC DNA]</scope>
    <source>
        <strain evidence="2 3">DSM 25080</strain>
    </source>
</reference>
<dbReference type="OrthoDB" id="9789144at2"/>
<evidence type="ECO:0000259" key="1">
    <source>
        <dbReference type="Pfam" id="PF19489"/>
    </source>
</evidence>
<dbReference type="Gene3D" id="1.10.530.10">
    <property type="match status" value="1"/>
</dbReference>
<gene>
    <name evidence="2" type="ORF">DFR27_0723</name>
</gene>